<keyword evidence="1" id="KW-0472">Membrane</keyword>
<gene>
    <name evidence="2" type="ORF">FAZ98_32095</name>
</gene>
<evidence type="ECO:0000313" key="2">
    <source>
        <dbReference type="EMBL" id="QGZ66425.1"/>
    </source>
</evidence>
<dbReference type="RefSeq" id="WP_158957749.1">
    <property type="nucleotide sequence ID" value="NZ_CP046916.1"/>
</dbReference>
<proteinExistence type="predicted"/>
<keyword evidence="3" id="KW-1185">Reference proteome</keyword>
<dbReference type="AlphaFoldDB" id="A0A7Z2JKG0"/>
<evidence type="ECO:0000313" key="3">
    <source>
        <dbReference type="Proteomes" id="UP000433577"/>
    </source>
</evidence>
<keyword evidence="1" id="KW-1133">Transmembrane helix</keyword>
<dbReference type="OrthoDB" id="9101805at2"/>
<evidence type="ECO:0000256" key="1">
    <source>
        <dbReference type="SAM" id="Phobius"/>
    </source>
</evidence>
<sequence length="143" mass="15249">MNDAGTALAETFANVFETGAAMQEAARRPRKTVTLSAVICAGFIILTFVLAEMKPWARKPADAGICESNTVQWQQTALKGKIDGERGAAFQSKSFTLQSGAHWDGNDRNWVVPFRTPDQPAGSPNYTALIDCTGSVEIKGGAG</sequence>
<reference evidence="2 3" key="1">
    <citation type="submission" date="2019-12" db="EMBL/GenBank/DDBJ databases">
        <title>Paraburkholderia acidiphila 7Q-K02 sp. nov and Paraburkholderia acidisoli DHF22 sp. nov., two strains isolated from forest soil.</title>
        <authorList>
            <person name="Gao Z."/>
            <person name="Qiu L."/>
        </authorList>
    </citation>
    <scope>NUCLEOTIDE SEQUENCE [LARGE SCALE GENOMIC DNA]</scope>
    <source>
        <strain evidence="2 3">DHF22</strain>
    </source>
</reference>
<organism evidence="2 3">
    <name type="scientific">Paraburkholderia acidisoli</name>
    <dbReference type="NCBI Taxonomy" id="2571748"/>
    <lineage>
        <taxon>Bacteria</taxon>
        <taxon>Pseudomonadati</taxon>
        <taxon>Pseudomonadota</taxon>
        <taxon>Betaproteobacteria</taxon>
        <taxon>Burkholderiales</taxon>
        <taxon>Burkholderiaceae</taxon>
        <taxon>Paraburkholderia</taxon>
    </lineage>
</organism>
<name>A0A7Z2JKG0_9BURK</name>
<keyword evidence="1" id="KW-0812">Transmembrane</keyword>
<accession>A0A7Z2JKG0</accession>
<protein>
    <submittedName>
        <fullName evidence="2">Uncharacterized protein</fullName>
    </submittedName>
</protein>
<dbReference type="KEGG" id="pacs:FAZ98_32095"/>
<dbReference type="Proteomes" id="UP000433577">
    <property type="component" value="Chromosome 4"/>
</dbReference>
<feature type="transmembrane region" description="Helical" evidence="1">
    <location>
        <begin position="32"/>
        <end position="51"/>
    </location>
</feature>
<dbReference type="EMBL" id="CP046916">
    <property type="protein sequence ID" value="QGZ66425.1"/>
    <property type="molecule type" value="Genomic_DNA"/>
</dbReference>